<feature type="transmembrane region" description="Helical" evidence="1">
    <location>
        <begin position="337"/>
        <end position="355"/>
    </location>
</feature>
<keyword evidence="1" id="KW-1133">Transmembrane helix</keyword>
<organism evidence="2 3">
    <name type="scientific">Candidatus Collierbacteria bacterium GW2011_GWA2_46_26</name>
    <dbReference type="NCBI Taxonomy" id="1618381"/>
    <lineage>
        <taxon>Bacteria</taxon>
        <taxon>Candidatus Collieribacteriota</taxon>
    </lineage>
</organism>
<sequence length="553" mass="64606">MLSLLKKHWSLIFLLVILTASSVLKVLEVSRYNFPFTTDQGRDMVDMRHMVVTHTPRLVGPTTSINGVLLGPFWYYFNIIPFVTGGGDPSYIVYWQILWYQLSVVALWYVLKKNHPSLAILVSVLLLLMPTGFNTARYFWNANSMVFFTIFYFASFLWSLVAYKSETLHASLRGGIPTWQSHTTKLFMLGLISGLAMQIEAAFGILFFPFAFLYFVISSWPRGMAWWKSIKIIFKQTLPLVAGFGLTLLPQILFELKHGFIMTKILFGEFSGQGTMLGEKITFAEKLAQRWEHFQLLILRSTHLPPNYVPYLYLSALALFLYLYVTSKKSKSEAIKLWCISYWFILFAAVFYLLFPQKLKEWYTLGLSVPLVLFLGCLLSYLWERKSVILKTLIIVLMSMTVYYSLKSQWDYTRDVAFKPSDDRSNMRNEIAALDWVYQNAEGQGFKVYSYLPSVYDYPYNHLFWWYGNHKYGYEPVETAYLPGQPEYIRDVDKIWTNKRELGSQELVFLIIEEDMDMPKRTEAWLGNFSKLCLLKEQVFPWQKPPLHFHLSN</sequence>
<protein>
    <recommendedName>
        <fullName evidence="4">Glycosyltransferase RgtA/B/C/D-like domain-containing protein</fullName>
    </recommendedName>
</protein>
<feature type="transmembrane region" description="Helical" evidence="1">
    <location>
        <begin position="186"/>
        <end position="217"/>
    </location>
</feature>
<feature type="transmembrane region" description="Helical" evidence="1">
    <location>
        <begin position="146"/>
        <end position="165"/>
    </location>
</feature>
<proteinExistence type="predicted"/>
<feature type="transmembrane region" description="Helical" evidence="1">
    <location>
        <begin position="118"/>
        <end position="140"/>
    </location>
</feature>
<dbReference type="EMBL" id="LCMI01000001">
    <property type="protein sequence ID" value="KKU33870.1"/>
    <property type="molecule type" value="Genomic_DNA"/>
</dbReference>
<feature type="transmembrane region" description="Helical" evidence="1">
    <location>
        <begin position="388"/>
        <end position="406"/>
    </location>
</feature>
<feature type="transmembrane region" description="Helical" evidence="1">
    <location>
        <begin position="237"/>
        <end position="254"/>
    </location>
</feature>
<comment type="caution">
    <text evidence="2">The sequence shown here is derived from an EMBL/GenBank/DDBJ whole genome shotgun (WGS) entry which is preliminary data.</text>
</comment>
<feature type="transmembrane region" description="Helical" evidence="1">
    <location>
        <begin position="362"/>
        <end position="382"/>
    </location>
</feature>
<evidence type="ECO:0008006" key="4">
    <source>
        <dbReference type="Google" id="ProtNLM"/>
    </source>
</evidence>
<evidence type="ECO:0000313" key="3">
    <source>
        <dbReference type="Proteomes" id="UP000034794"/>
    </source>
</evidence>
<keyword evidence="1" id="KW-0812">Transmembrane</keyword>
<evidence type="ECO:0000256" key="1">
    <source>
        <dbReference type="SAM" id="Phobius"/>
    </source>
</evidence>
<keyword evidence="1" id="KW-0472">Membrane</keyword>
<evidence type="ECO:0000313" key="2">
    <source>
        <dbReference type="EMBL" id="KKU33870.1"/>
    </source>
</evidence>
<accession>A0A0G1SKN1</accession>
<name>A0A0G1SKN1_9BACT</name>
<reference evidence="2 3" key="1">
    <citation type="journal article" date="2015" name="Nature">
        <title>rRNA introns, odd ribosomes, and small enigmatic genomes across a large radiation of phyla.</title>
        <authorList>
            <person name="Brown C.T."/>
            <person name="Hug L.A."/>
            <person name="Thomas B.C."/>
            <person name="Sharon I."/>
            <person name="Castelle C.J."/>
            <person name="Singh A."/>
            <person name="Wilkins M.J."/>
            <person name="Williams K.H."/>
            <person name="Banfield J.F."/>
        </authorList>
    </citation>
    <scope>NUCLEOTIDE SEQUENCE [LARGE SCALE GENOMIC DNA]</scope>
</reference>
<feature type="transmembrane region" description="Helical" evidence="1">
    <location>
        <begin position="92"/>
        <end position="111"/>
    </location>
</feature>
<feature type="transmembrane region" description="Helical" evidence="1">
    <location>
        <begin position="308"/>
        <end position="325"/>
    </location>
</feature>
<gene>
    <name evidence="2" type="ORF">UX47_C0001G0153</name>
</gene>
<dbReference type="AlphaFoldDB" id="A0A0G1SKN1"/>
<dbReference type="Proteomes" id="UP000034794">
    <property type="component" value="Unassembled WGS sequence"/>
</dbReference>